<dbReference type="SUPFAM" id="SSF50353">
    <property type="entry name" value="Cytokine"/>
    <property type="match status" value="1"/>
</dbReference>
<dbReference type="CTD" id="3553"/>
<comment type="similarity">
    <text evidence="4 12">Belongs to the IL-1 family.</text>
</comment>
<dbReference type="GO" id="GO:0019221">
    <property type="term" value="P:cytokine-mediated signaling pathway"/>
    <property type="evidence" value="ECO:0007669"/>
    <property type="project" value="TreeGrafter"/>
</dbReference>
<evidence type="ECO:0000313" key="14">
    <source>
        <dbReference type="Proteomes" id="UP000261540"/>
    </source>
</evidence>
<dbReference type="Pfam" id="PF00340">
    <property type="entry name" value="IL1"/>
    <property type="match status" value="1"/>
</dbReference>
<dbReference type="GO" id="GO:0051781">
    <property type="term" value="P:positive regulation of cell division"/>
    <property type="evidence" value="ECO:0007669"/>
    <property type="project" value="UniProtKB-KW"/>
</dbReference>
<evidence type="ECO:0000256" key="6">
    <source>
        <dbReference type="ARBA" id="ARBA00022514"/>
    </source>
</evidence>
<dbReference type="PRINTS" id="PR01357">
    <property type="entry name" value="INTRLEUKN1AB"/>
</dbReference>
<evidence type="ECO:0000256" key="7">
    <source>
        <dbReference type="ARBA" id="ARBA00022525"/>
    </source>
</evidence>
<sequence>MMCNAGFDLSQALECSDGCGVKSEMSPQHPFKREGSLCDLHSGIKLEVTLHPHNMRQVANLIITMHRIKNNQRLKGTEFSDQELLNIMLESVVEECVVRDVADQTQSSDTVFTSTSRMEECNVCDQYQKSLVLHEEALELQAMWLQGGTFSHRVRLNLSTYVSPSLPGGSAQPVALGIAGTNLYLSCSVKQETPILQLEEVNSSSKLKIISAQADMARFLFFKRGSALTMTSFESAKYNGWFISTAMEDGERVDMCTTQDSSRLTSFMVKQV</sequence>
<protein>
    <recommendedName>
        <fullName evidence="12">Interleukin-1</fullName>
    </recommendedName>
</protein>
<evidence type="ECO:0000256" key="9">
    <source>
        <dbReference type="ARBA" id="ARBA00023198"/>
    </source>
</evidence>
<dbReference type="AlphaFoldDB" id="A0A3B3S9R4"/>
<evidence type="ECO:0000256" key="4">
    <source>
        <dbReference type="ARBA" id="ARBA00010448"/>
    </source>
</evidence>
<dbReference type="GO" id="GO:0005829">
    <property type="term" value="C:cytosol"/>
    <property type="evidence" value="ECO:0007669"/>
    <property type="project" value="UniProtKB-SubCell"/>
</dbReference>
<dbReference type="GO" id="GO:0006955">
    <property type="term" value="P:immune response"/>
    <property type="evidence" value="ECO:0007669"/>
    <property type="project" value="InterPro"/>
</dbReference>
<comment type="subcellular location">
    <subcellularLocation>
        <location evidence="2">Cytoplasm</location>
        <location evidence="2">Cytosol</location>
    </subcellularLocation>
    <subcellularLocation>
        <location evidence="1">Lysosome</location>
    </subcellularLocation>
    <subcellularLocation>
        <location evidence="3">Secreted</location>
        <location evidence="3">Extracellular exosome</location>
    </subcellularLocation>
</comment>
<evidence type="ECO:0000256" key="8">
    <source>
        <dbReference type="ARBA" id="ARBA00022620"/>
    </source>
</evidence>
<dbReference type="PANTHER" id="PTHR10078">
    <property type="entry name" value="INTERLEUKIN-1 FAMILY MEMBER"/>
    <property type="match status" value="1"/>
</dbReference>
<dbReference type="CDD" id="cd23296">
    <property type="entry name" value="beta-trefoil_IL1B"/>
    <property type="match status" value="1"/>
</dbReference>
<dbReference type="PRINTS" id="PR01359">
    <property type="entry name" value="INTRLEUKIN1B"/>
</dbReference>
<dbReference type="GO" id="GO:0005615">
    <property type="term" value="C:extracellular space"/>
    <property type="evidence" value="ECO:0007669"/>
    <property type="project" value="UniProtKB-KW"/>
</dbReference>
<evidence type="ECO:0000256" key="5">
    <source>
        <dbReference type="ARBA" id="ARBA00022490"/>
    </source>
</evidence>
<dbReference type="GO" id="GO:0048246">
    <property type="term" value="P:macrophage chemotaxis"/>
    <property type="evidence" value="ECO:0007669"/>
    <property type="project" value="TreeGrafter"/>
</dbReference>
<dbReference type="GeneTree" id="ENSGT00950000182943"/>
<evidence type="ECO:0000256" key="11">
    <source>
        <dbReference type="ARBA" id="ARBA00023246"/>
    </source>
</evidence>
<dbReference type="GO" id="GO:0071222">
    <property type="term" value="P:cellular response to lipopolysaccharide"/>
    <property type="evidence" value="ECO:0007669"/>
    <property type="project" value="TreeGrafter"/>
</dbReference>
<keyword evidence="10" id="KW-0458">Lysosome</keyword>
<dbReference type="SMART" id="SM00125">
    <property type="entry name" value="IL1"/>
    <property type="match status" value="1"/>
</dbReference>
<dbReference type="GO" id="GO:0005125">
    <property type="term" value="F:cytokine activity"/>
    <property type="evidence" value="ECO:0007669"/>
    <property type="project" value="UniProtKB-UniRule"/>
</dbReference>
<keyword evidence="11" id="KW-0497">Mitogen</keyword>
<evidence type="ECO:0000256" key="10">
    <source>
        <dbReference type="ARBA" id="ARBA00023228"/>
    </source>
</evidence>
<dbReference type="GO" id="GO:0005149">
    <property type="term" value="F:interleukin-1 receptor binding"/>
    <property type="evidence" value="ECO:0007669"/>
    <property type="project" value="UniProtKB-UniRule"/>
</dbReference>
<dbReference type="InterPro" id="IPR008996">
    <property type="entry name" value="IL1/FGF"/>
</dbReference>
<keyword evidence="7 12" id="KW-0964">Secreted</keyword>
<dbReference type="STRING" id="1676925.ENSPKIP00000027193"/>
<dbReference type="InterPro" id="IPR000975">
    <property type="entry name" value="IL-1_fam"/>
</dbReference>
<dbReference type="OrthoDB" id="9449069at2759"/>
<evidence type="ECO:0000256" key="2">
    <source>
        <dbReference type="ARBA" id="ARBA00004514"/>
    </source>
</evidence>
<keyword evidence="9" id="KW-0395">Inflammatory response</keyword>
<keyword evidence="8" id="KW-0666">Pyrogen</keyword>
<dbReference type="GO" id="GO:0042119">
    <property type="term" value="P:neutrophil activation"/>
    <property type="evidence" value="ECO:0007669"/>
    <property type="project" value="TreeGrafter"/>
</dbReference>
<keyword evidence="5" id="KW-0963">Cytoplasm</keyword>
<keyword evidence="14" id="KW-1185">Reference proteome</keyword>
<reference evidence="13" key="2">
    <citation type="submission" date="2025-09" db="UniProtKB">
        <authorList>
            <consortium name="Ensembl"/>
        </authorList>
    </citation>
    <scope>IDENTIFICATION</scope>
</reference>
<dbReference type="PANTHER" id="PTHR10078:SF30">
    <property type="entry name" value="INTERLEUKIN-1 BETA"/>
    <property type="match status" value="1"/>
</dbReference>
<organism evidence="13 14">
    <name type="scientific">Paramormyrops kingsleyae</name>
    <dbReference type="NCBI Taxonomy" id="1676925"/>
    <lineage>
        <taxon>Eukaryota</taxon>
        <taxon>Metazoa</taxon>
        <taxon>Chordata</taxon>
        <taxon>Craniata</taxon>
        <taxon>Vertebrata</taxon>
        <taxon>Euteleostomi</taxon>
        <taxon>Actinopterygii</taxon>
        <taxon>Neopterygii</taxon>
        <taxon>Teleostei</taxon>
        <taxon>Osteoglossocephala</taxon>
        <taxon>Osteoglossomorpha</taxon>
        <taxon>Osteoglossiformes</taxon>
        <taxon>Mormyridae</taxon>
        <taxon>Paramormyrops</taxon>
    </lineage>
</organism>
<evidence type="ECO:0000256" key="3">
    <source>
        <dbReference type="ARBA" id="ARBA00004550"/>
    </source>
</evidence>
<dbReference type="Proteomes" id="UP000261540">
    <property type="component" value="Unplaced"/>
</dbReference>
<dbReference type="Ensembl" id="ENSPKIT00000007959.1">
    <property type="protein sequence ID" value="ENSPKIP00000027193.1"/>
    <property type="gene ID" value="ENSPKIG00000009356.1"/>
</dbReference>
<dbReference type="GO" id="GO:1901222">
    <property type="term" value="P:regulation of non-canonical NF-kappaB signal transduction"/>
    <property type="evidence" value="ECO:0007669"/>
    <property type="project" value="TreeGrafter"/>
</dbReference>
<dbReference type="GO" id="GO:0005764">
    <property type="term" value="C:lysosome"/>
    <property type="evidence" value="ECO:0007669"/>
    <property type="project" value="UniProtKB-SubCell"/>
</dbReference>
<dbReference type="GO" id="GO:0001660">
    <property type="term" value="P:fever generation"/>
    <property type="evidence" value="ECO:0007669"/>
    <property type="project" value="UniProtKB-KW"/>
</dbReference>
<evidence type="ECO:0000256" key="1">
    <source>
        <dbReference type="ARBA" id="ARBA00004371"/>
    </source>
</evidence>
<dbReference type="GO" id="GO:0010628">
    <property type="term" value="P:positive regulation of gene expression"/>
    <property type="evidence" value="ECO:0007669"/>
    <property type="project" value="TreeGrafter"/>
</dbReference>
<dbReference type="Gene3D" id="2.80.10.50">
    <property type="match status" value="1"/>
</dbReference>
<dbReference type="PRINTS" id="PR00264">
    <property type="entry name" value="INTERLEUKIN1"/>
</dbReference>
<accession>A0A3B3S9R4</accession>
<evidence type="ECO:0000313" key="13">
    <source>
        <dbReference type="Ensembl" id="ENSPKIP00000027193.1"/>
    </source>
</evidence>
<proteinExistence type="inferred from homology"/>
<evidence type="ECO:0000256" key="12">
    <source>
        <dbReference type="RuleBase" id="RU003753"/>
    </source>
</evidence>
<dbReference type="KEGG" id="pki:111851454"/>
<keyword evidence="6" id="KW-0202">Cytokine</keyword>
<name>A0A3B3S9R4_9TELE</name>
<reference evidence="13" key="1">
    <citation type="submission" date="2025-08" db="UniProtKB">
        <authorList>
            <consortium name="Ensembl"/>
        </authorList>
    </citation>
    <scope>IDENTIFICATION</scope>
</reference>